<evidence type="ECO:0000313" key="5">
    <source>
        <dbReference type="Proteomes" id="UP000218965"/>
    </source>
</evidence>
<protein>
    <submittedName>
        <fullName evidence="4">TetR family transcription regulator</fullName>
    </submittedName>
</protein>
<dbReference type="EMBL" id="AP017315">
    <property type="protein sequence ID" value="BAU31881.1"/>
    <property type="molecule type" value="Genomic_DNA"/>
</dbReference>
<keyword evidence="1 2" id="KW-0238">DNA-binding</keyword>
<dbReference type="Gene3D" id="1.10.357.10">
    <property type="entry name" value="Tetracycline Repressor, domain 2"/>
    <property type="match status" value="1"/>
</dbReference>
<dbReference type="SUPFAM" id="SSF46689">
    <property type="entry name" value="Homeodomain-like"/>
    <property type="match status" value="1"/>
</dbReference>
<feature type="DNA-binding region" description="H-T-H motif" evidence="2">
    <location>
        <begin position="28"/>
        <end position="47"/>
    </location>
</feature>
<dbReference type="GO" id="GO:0003677">
    <property type="term" value="F:DNA binding"/>
    <property type="evidence" value="ECO:0007669"/>
    <property type="project" value="UniProtKB-UniRule"/>
</dbReference>
<gene>
    <name evidence="4" type="ORF">MalAC0309_1019</name>
</gene>
<organism evidence="4 5">
    <name type="scientific">Microcella alkaliphila</name>
    <dbReference type="NCBI Taxonomy" id="279828"/>
    <lineage>
        <taxon>Bacteria</taxon>
        <taxon>Bacillati</taxon>
        <taxon>Actinomycetota</taxon>
        <taxon>Actinomycetes</taxon>
        <taxon>Micrococcales</taxon>
        <taxon>Microbacteriaceae</taxon>
        <taxon>Microcella</taxon>
    </lineage>
</organism>
<dbReference type="Proteomes" id="UP000218965">
    <property type="component" value="Chromosome"/>
</dbReference>
<reference evidence="4 5" key="2">
    <citation type="submission" date="2016-01" db="EMBL/GenBank/DDBJ databases">
        <title>Microcella alkaliphila JAM AC0309 whole genome shotgun sequence.</title>
        <authorList>
            <person name="Kurata A."/>
            <person name="Hirose Y."/>
            <person name="Kishimoto N."/>
            <person name="Kobayashi T."/>
        </authorList>
    </citation>
    <scope>NUCLEOTIDE SEQUENCE [LARGE SCALE GENOMIC DNA]</scope>
    <source>
        <strain evidence="4 5">JAM AC0309</strain>
    </source>
</reference>
<dbReference type="KEGG" id="malk:MalAC0309_1019"/>
<evidence type="ECO:0000256" key="2">
    <source>
        <dbReference type="PROSITE-ProRule" id="PRU00335"/>
    </source>
</evidence>
<proteinExistence type="predicted"/>
<evidence type="ECO:0000313" key="4">
    <source>
        <dbReference type="EMBL" id="BAU31881.1"/>
    </source>
</evidence>
<dbReference type="OrthoDB" id="5103488at2"/>
<evidence type="ECO:0000256" key="1">
    <source>
        <dbReference type="ARBA" id="ARBA00023125"/>
    </source>
</evidence>
<feature type="domain" description="HTH tetR-type" evidence="3">
    <location>
        <begin position="5"/>
        <end position="65"/>
    </location>
</feature>
<evidence type="ECO:0000259" key="3">
    <source>
        <dbReference type="PROSITE" id="PS50977"/>
    </source>
</evidence>
<dbReference type="RefSeq" id="WP_096421046.1">
    <property type="nucleotide sequence ID" value="NZ_AP017315.1"/>
</dbReference>
<accession>A0A0U5B7P4</accession>
<name>A0A0U5B7P4_9MICO</name>
<dbReference type="AlphaFoldDB" id="A0A0U5B7P4"/>
<reference evidence="5" key="1">
    <citation type="submission" date="2015-12" db="EMBL/GenBank/DDBJ databases">
        <authorList>
            <person name="Shamseldin A."/>
            <person name="Moawad H."/>
            <person name="Abd El-Rahim W.M."/>
            <person name="Sadowsky M.J."/>
        </authorList>
    </citation>
    <scope>NUCLEOTIDE SEQUENCE [LARGE SCALE GENOMIC DNA]</scope>
    <source>
        <strain evidence="5">JAM AC0309</strain>
    </source>
</reference>
<sequence>MTNSVTDVTRVLDAAADIIVNDGYDAVTMKSISEKSGYPVSEIETVYDSSGDVLISMLNREFQRIYSSIVDNIERDPRGGLLSRVYLYILTALYERPLARTLFIIDRSALNAIMRNNSSFRYVPQIGVRGELIEALQEAGMVRRDIDAFRLSAVISSFTAGLALTAPHDDLDAVVRGLSDLLARGVDERVDSTEPGKQVFYQWATSLTQPRVEADADSEAD</sequence>
<dbReference type="InterPro" id="IPR001647">
    <property type="entry name" value="HTH_TetR"/>
</dbReference>
<dbReference type="InterPro" id="IPR009057">
    <property type="entry name" value="Homeodomain-like_sf"/>
</dbReference>
<dbReference type="PROSITE" id="PS50977">
    <property type="entry name" value="HTH_TETR_2"/>
    <property type="match status" value="1"/>
</dbReference>